<evidence type="ECO:0000313" key="2">
    <source>
        <dbReference type="EMBL" id="MCV6826020.1"/>
    </source>
</evidence>
<dbReference type="InterPro" id="IPR013159">
    <property type="entry name" value="DnaA_C"/>
</dbReference>
<proteinExistence type="predicted"/>
<accession>A0AAE3LUV4</accession>
<evidence type="ECO:0000313" key="3">
    <source>
        <dbReference type="Proteomes" id="UP001208041"/>
    </source>
</evidence>
<organism evidence="2 3">
    <name type="scientific">Halocynthiibacter halioticoli</name>
    <dbReference type="NCBI Taxonomy" id="2986804"/>
    <lineage>
        <taxon>Bacteria</taxon>
        <taxon>Pseudomonadati</taxon>
        <taxon>Pseudomonadota</taxon>
        <taxon>Alphaproteobacteria</taxon>
        <taxon>Rhodobacterales</taxon>
        <taxon>Paracoccaceae</taxon>
        <taxon>Halocynthiibacter</taxon>
    </lineage>
</organism>
<comment type="caution">
    <text evidence="2">The sequence shown here is derived from an EMBL/GenBank/DDBJ whole genome shotgun (WGS) entry which is preliminary data.</text>
</comment>
<protein>
    <recommendedName>
        <fullName evidence="1">Chromosomal replication initiator DnaA C-terminal domain-containing protein</fullName>
    </recommendedName>
</protein>
<gene>
    <name evidence="2" type="ORF">OH136_15765</name>
</gene>
<sequence>MTHQTTILGPSSRVFEADFEEITEKVCDVYGISQQLLVSKNRSFRVCEARNEAVWHLLQLGHSYTAIGRAFNRDHSTVIHAEKRHQKRVEEESRFSAYRFTSARSPVVAVKSEGFSHG</sequence>
<dbReference type="GO" id="GO:0043565">
    <property type="term" value="F:sequence-specific DNA binding"/>
    <property type="evidence" value="ECO:0007669"/>
    <property type="project" value="InterPro"/>
</dbReference>
<dbReference type="GO" id="GO:0005524">
    <property type="term" value="F:ATP binding"/>
    <property type="evidence" value="ECO:0007669"/>
    <property type="project" value="InterPro"/>
</dbReference>
<reference evidence="2" key="1">
    <citation type="submission" date="2022-10" db="EMBL/GenBank/DDBJ databases">
        <authorList>
            <person name="Yue Y."/>
        </authorList>
    </citation>
    <scope>NUCLEOTIDE SEQUENCE</scope>
    <source>
        <strain evidence="2">Z654</strain>
    </source>
</reference>
<dbReference type="GO" id="GO:0006275">
    <property type="term" value="P:regulation of DNA replication"/>
    <property type="evidence" value="ECO:0007669"/>
    <property type="project" value="InterPro"/>
</dbReference>
<dbReference type="Pfam" id="PF08299">
    <property type="entry name" value="Bac_DnaA_C"/>
    <property type="match status" value="1"/>
</dbReference>
<dbReference type="RefSeq" id="WP_263954992.1">
    <property type="nucleotide sequence ID" value="NZ_JAOYFC010000006.1"/>
</dbReference>
<feature type="domain" description="Chromosomal replication initiator DnaA C-terminal" evidence="1">
    <location>
        <begin position="18"/>
        <end position="85"/>
    </location>
</feature>
<dbReference type="EMBL" id="JAOYFC010000006">
    <property type="protein sequence ID" value="MCV6826020.1"/>
    <property type="molecule type" value="Genomic_DNA"/>
</dbReference>
<dbReference type="Proteomes" id="UP001208041">
    <property type="component" value="Unassembled WGS sequence"/>
</dbReference>
<dbReference type="SMART" id="SM00760">
    <property type="entry name" value="Bac_DnaA_C"/>
    <property type="match status" value="1"/>
</dbReference>
<keyword evidence="3" id="KW-1185">Reference proteome</keyword>
<dbReference type="SUPFAM" id="SSF48295">
    <property type="entry name" value="TrpR-like"/>
    <property type="match status" value="1"/>
</dbReference>
<dbReference type="Gene3D" id="1.10.1750.10">
    <property type="match status" value="1"/>
</dbReference>
<dbReference type="AlphaFoldDB" id="A0AAE3LUV4"/>
<dbReference type="InterPro" id="IPR010921">
    <property type="entry name" value="Trp_repressor/repl_initiator"/>
</dbReference>
<dbReference type="GO" id="GO:0006270">
    <property type="term" value="P:DNA replication initiation"/>
    <property type="evidence" value="ECO:0007669"/>
    <property type="project" value="InterPro"/>
</dbReference>
<name>A0AAE3LUV4_9RHOB</name>
<dbReference type="CDD" id="cd06571">
    <property type="entry name" value="Bac_DnaA_C"/>
    <property type="match status" value="1"/>
</dbReference>
<evidence type="ECO:0000259" key="1">
    <source>
        <dbReference type="SMART" id="SM00760"/>
    </source>
</evidence>